<feature type="transmembrane region" description="Helical" evidence="2">
    <location>
        <begin position="31"/>
        <end position="50"/>
    </location>
</feature>
<dbReference type="RefSeq" id="WP_153431558.1">
    <property type="nucleotide sequence ID" value="NZ_WIPH01000039.1"/>
</dbReference>
<feature type="coiled-coil region" evidence="1">
    <location>
        <begin position="269"/>
        <end position="331"/>
    </location>
</feature>
<dbReference type="EMBL" id="WIPH01000039">
    <property type="protein sequence ID" value="MQR99924.1"/>
    <property type="molecule type" value="Genomic_DNA"/>
</dbReference>
<keyword evidence="1" id="KW-0175">Coiled coil</keyword>
<evidence type="ECO:0000313" key="4">
    <source>
        <dbReference type="Proteomes" id="UP000432209"/>
    </source>
</evidence>
<dbReference type="GO" id="GO:0005886">
    <property type="term" value="C:plasma membrane"/>
    <property type="evidence" value="ECO:0007669"/>
    <property type="project" value="TreeGrafter"/>
</dbReference>
<dbReference type="PANTHER" id="PTHR32309">
    <property type="entry name" value="TYROSINE-PROTEIN KINASE"/>
    <property type="match status" value="1"/>
</dbReference>
<protein>
    <submittedName>
        <fullName evidence="3">Capsule biosynthesis protein</fullName>
    </submittedName>
</protein>
<keyword evidence="4" id="KW-1185">Reference proteome</keyword>
<evidence type="ECO:0000256" key="2">
    <source>
        <dbReference type="SAM" id="Phobius"/>
    </source>
</evidence>
<organism evidence="3 4">
    <name type="scientific">Gluconobacter aidae</name>
    <dbReference type="NCBI Taxonomy" id="2662454"/>
    <lineage>
        <taxon>Bacteria</taxon>
        <taxon>Pseudomonadati</taxon>
        <taxon>Pseudomonadota</taxon>
        <taxon>Alphaproteobacteria</taxon>
        <taxon>Acetobacterales</taxon>
        <taxon>Acetobacteraceae</taxon>
        <taxon>Gluconobacter</taxon>
    </lineage>
</organism>
<keyword evidence="2" id="KW-1133">Transmembrane helix</keyword>
<name>A0A7X1SSV3_9PROT</name>
<keyword evidence="2" id="KW-0472">Membrane</keyword>
<gene>
    <name evidence="3" type="ORF">GFJ39_12150</name>
</gene>
<reference evidence="3 4" key="1">
    <citation type="submission" date="2019-10" db="EMBL/GenBank/DDBJ databases">
        <title>Gluconobacter aidae sp. nov., a novel species of acetic acid bacteria isolated in Thailand.</title>
        <authorList>
            <person name="Yukphan P."/>
            <person name="Charoenyingcharoen P."/>
            <person name="Malimas S."/>
            <person name="Muramatsu Y."/>
            <person name="Nakagawa Y."/>
            <person name="Tanasupawat S."/>
            <person name="Yamada Y."/>
        </authorList>
    </citation>
    <scope>NUCLEOTIDE SEQUENCE [LARGE SCALE GENOMIC DNA]</scope>
    <source>
        <strain evidence="3 4">AC10</strain>
    </source>
</reference>
<dbReference type="GO" id="GO:0004713">
    <property type="term" value="F:protein tyrosine kinase activity"/>
    <property type="evidence" value="ECO:0007669"/>
    <property type="project" value="TreeGrafter"/>
</dbReference>
<evidence type="ECO:0000313" key="3">
    <source>
        <dbReference type="EMBL" id="MQR99924.1"/>
    </source>
</evidence>
<dbReference type="InterPro" id="IPR050445">
    <property type="entry name" value="Bact_polysacc_biosynth/exp"/>
</dbReference>
<comment type="caution">
    <text evidence="3">The sequence shown here is derived from an EMBL/GenBank/DDBJ whole genome shotgun (WGS) entry which is preliminary data.</text>
</comment>
<sequence>MAKLFIISASRSDAKFGLSIRQISAWGRRRMVFLLMVVLPTLLAIIYYGFIASPQYVSQADFVVRGQTPQTPGLLAGILSSGGAAGGSEDTYAVQDYVMSRDAAQLLLKTQDLAQVFNIPEADALARFPNFYSGRTFEHFYRYYKRHIKAELDTTTGLSTLSVRTFRAAASQRIARALLTAAEQLVNEMNARQRENTIAASLHERDTAISRLQALNARIDAYRNQTGLLDPQRQSQPLLTDLAGLDTARMTTRVQLEQLRRSTPNSPLIEVLTRRLSALDQEIANSATKVTGDGKSFVPKISGYEDLVFQRQLLEREVSAADAALDTARIQADRQQLYLEEISQPDLPDYPTYPRSVADVAIVFVTMLGLYLIGALLIAGAREHKSM</sequence>
<accession>A0A7X1SSV3</accession>
<proteinExistence type="predicted"/>
<dbReference type="PANTHER" id="PTHR32309:SF13">
    <property type="entry name" value="FERRIC ENTEROBACTIN TRANSPORT PROTEIN FEPE"/>
    <property type="match status" value="1"/>
</dbReference>
<evidence type="ECO:0000256" key="1">
    <source>
        <dbReference type="SAM" id="Coils"/>
    </source>
</evidence>
<dbReference type="AlphaFoldDB" id="A0A7X1SSV3"/>
<keyword evidence="2" id="KW-0812">Transmembrane</keyword>
<feature type="transmembrane region" description="Helical" evidence="2">
    <location>
        <begin position="360"/>
        <end position="381"/>
    </location>
</feature>
<dbReference type="Proteomes" id="UP000432209">
    <property type="component" value="Unassembled WGS sequence"/>
</dbReference>